<reference evidence="2 3" key="4">
    <citation type="journal article" date="2011" name="BMC Genomics">
        <title>RNA-Seq improves annotation of protein-coding genes in the cucumber genome.</title>
        <authorList>
            <person name="Li Z."/>
            <person name="Zhang Z."/>
            <person name="Yan P."/>
            <person name="Huang S."/>
            <person name="Fei Z."/>
            <person name="Lin K."/>
        </authorList>
    </citation>
    <scope>NUCLEOTIDE SEQUENCE [LARGE SCALE GENOMIC DNA]</scope>
    <source>
        <strain evidence="3">cv. 9930</strain>
    </source>
</reference>
<dbReference type="Proteomes" id="UP000029981">
    <property type="component" value="Chromosome 5"/>
</dbReference>
<dbReference type="EMBL" id="CM002926">
    <property type="protein sequence ID" value="KGN50515.1"/>
    <property type="molecule type" value="Genomic_DNA"/>
</dbReference>
<proteinExistence type="predicted"/>
<reference evidence="2 3" key="3">
    <citation type="journal article" date="2010" name="BMC Genomics">
        <title>Transcriptome sequencing and comparative analysis of cucumber flowers with different sex types.</title>
        <authorList>
            <person name="Guo S."/>
            <person name="Zheng Y."/>
            <person name="Joung J.G."/>
            <person name="Liu S."/>
            <person name="Zhang Z."/>
            <person name="Crasta O.R."/>
            <person name="Sobral B.W."/>
            <person name="Xu Y."/>
            <person name="Huang S."/>
            <person name="Fei Z."/>
        </authorList>
    </citation>
    <scope>NUCLEOTIDE SEQUENCE [LARGE SCALE GENOMIC DNA]</scope>
    <source>
        <strain evidence="3">cv. 9930</strain>
    </source>
</reference>
<name>A0A0A0KLL2_CUCSA</name>
<evidence type="ECO:0000256" key="1">
    <source>
        <dbReference type="SAM" id="MobiDB-lite"/>
    </source>
</evidence>
<evidence type="ECO:0000313" key="3">
    <source>
        <dbReference type="Proteomes" id="UP000029981"/>
    </source>
</evidence>
<accession>A0A0A0KLL2</accession>
<reference evidence="2 3" key="1">
    <citation type="journal article" date="2009" name="Nat. Genet.">
        <title>The genome of the cucumber, Cucumis sativus L.</title>
        <authorList>
            <person name="Huang S."/>
            <person name="Li R."/>
            <person name="Zhang Z."/>
            <person name="Li L."/>
            <person name="Gu X."/>
            <person name="Fan W."/>
            <person name="Lucas W.J."/>
            <person name="Wang X."/>
            <person name="Xie B."/>
            <person name="Ni P."/>
            <person name="Ren Y."/>
            <person name="Zhu H."/>
            <person name="Li J."/>
            <person name="Lin K."/>
            <person name="Jin W."/>
            <person name="Fei Z."/>
            <person name="Li G."/>
            <person name="Staub J."/>
            <person name="Kilian A."/>
            <person name="van der Vossen E.A."/>
            <person name="Wu Y."/>
            <person name="Guo J."/>
            <person name="He J."/>
            <person name="Jia Z."/>
            <person name="Ren Y."/>
            <person name="Tian G."/>
            <person name="Lu Y."/>
            <person name="Ruan J."/>
            <person name="Qian W."/>
            <person name="Wang M."/>
            <person name="Huang Q."/>
            <person name="Li B."/>
            <person name="Xuan Z."/>
            <person name="Cao J."/>
            <person name="Asan"/>
            <person name="Wu Z."/>
            <person name="Zhang J."/>
            <person name="Cai Q."/>
            <person name="Bai Y."/>
            <person name="Zhao B."/>
            <person name="Han Y."/>
            <person name="Li Y."/>
            <person name="Li X."/>
            <person name="Wang S."/>
            <person name="Shi Q."/>
            <person name="Liu S."/>
            <person name="Cho W.K."/>
            <person name="Kim J.Y."/>
            <person name="Xu Y."/>
            <person name="Heller-Uszynska K."/>
            <person name="Miao H."/>
            <person name="Cheng Z."/>
            <person name="Zhang S."/>
            <person name="Wu J."/>
            <person name="Yang Y."/>
            <person name="Kang H."/>
            <person name="Li M."/>
            <person name="Liang H."/>
            <person name="Ren X."/>
            <person name="Shi Z."/>
            <person name="Wen M."/>
            <person name="Jian M."/>
            <person name="Yang H."/>
            <person name="Zhang G."/>
            <person name="Yang Z."/>
            <person name="Chen R."/>
            <person name="Liu S."/>
            <person name="Li J."/>
            <person name="Ma L."/>
            <person name="Liu H."/>
            <person name="Zhou Y."/>
            <person name="Zhao J."/>
            <person name="Fang X."/>
            <person name="Li G."/>
            <person name="Fang L."/>
            <person name="Li Y."/>
            <person name="Liu D."/>
            <person name="Zheng H."/>
            <person name="Zhang Y."/>
            <person name="Qin N."/>
            <person name="Li Z."/>
            <person name="Yang G."/>
            <person name="Yang S."/>
            <person name="Bolund L."/>
            <person name="Kristiansen K."/>
            <person name="Zheng H."/>
            <person name="Li S."/>
            <person name="Zhang X."/>
            <person name="Yang H."/>
            <person name="Wang J."/>
            <person name="Sun R."/>
            <person name="Zhang B."/>
            <person name="Jiang S."/>
            <person name="Wang J."/>
            <person name="Du Y."/>
            <person name="Li S."/>
        </authorList>
    </citation>
    <scope>NUCLEOTIDE SEQUENCE [LARGE SCALE GENOMIC DNA]</scope>
    <source>
        <strain evidence="3">cv. 9930</strain>
    </source>
</reference>
<keyword evidence="3" id="KW-1185">Reference proteome</keyword>
<feature type="compositionally biased region" description="Polar residues" evidence="1">
    <location>
        <begin position="36"/>
        <end position="45"/>
    </location>
</feature>
<gene>
    <name evidence="2" type="ORF">Csa_5G180290</name>
</gene>
<dbReference type="AlphaFoldDB" id="A0A0A0KLL2"/>
<protein>
    <submittedName>
        <fullName evidence="2">Uncharacterized protein</fullName>
    </submittedName>
</protein>
<evidence type="ECO:0000313" key="2">
    <source>
        <dbReference type="EMBL" id="KGN50515.1"/>
    </source>
</evidence>
<reference evidence="2 3" key="2">
    <citation type="journal article" date="2009" name="PLoS ONE">
        <title>An integrated genetic and cytogenetic map of the cucumber genome.</title>
        <authorList>
            <person name="Ren Y."/>
            <person name="Zhang Z."/>
            <person name="Liu J."/>
            <person name="Staub J.E."/>
            <person name="Han Y."/>
            <person name="Cheng Z."/>
            <person name="Li X."/>
            <person name="Lu J."/>
            <person name="Miao H."/>
            <person name="Kang H."/>
            <person name="Xie B."/>
            <person name="Gu X."/>
            <person name="Wang X."/>
            <person name="Du Y."/>
            <person name="Jin W."/>
            <person name="Huang S."/>
        </authorList>
    </citation>
    <scope>NUCLEOTIDE SEQUENCE [LARGE SCALE GENOMIC DNA]</scope>
    <source>
        <strain evidence="3">cv. 9930</strain>
    </source>
</reference>
<sequence>MEKQFQNSHFRGWTKDHKRSSGAAYGRQRRGLEILITSSNATSKPTEQEGENIGKVEHNEKTWGSRRNNTNVLLV</sequence>
<feature type="region of interest" description="Disordered" evidence="1">
    <location>
        <begin position="1"/>
        <end position="52"/>
    </location>
</feature>
<organism evidence="2 3">
    <name type="scientific">Cucumis sativus</name>
    <name type="common">Cucumber</name>
    <dbReference type="NCBI Taxonomy" id="3659"/>
    <lineage>
        <taxon>Eukaryota</taxon>
        <taxon>Viridiplantae</taxon>
        <taxon>Streptophyta</taxon>
        <taxon>Embryophyta</taxon>
        <taxon>Tracheophyta</taxon>
        <taxon>Spermatophyta</taxon>
        <taxon>Magnoliopsida</taxon>
        <taxon>eudicotyledons</taxon>
        <taxon>Gunneridae</taxon>
        <taxon>Pentapetalae</taxon>
        <taxon>rosids</taxon>
        <taxon>fabids</taxon>
        <taxon>Cucurbitales</taxon>
        <taxon>Cucurbitaceae</taxon>
        <taxon>Benincaseae</taxon>
        <taxon>Cucumis</taxon>
    </lineage>
</organism>
<dbReference type="Gramene" id="KGN50515">
    <property type="protein sequence ID" value="KGN50515"/>
    <property type="gene ID" value="Csa_5G180290"/>
</dbReference>